<dbReference type="Gene3D" id="3.40.50.10810">
    <property type="entry name" value="Tandem AAA-ATPase domain"/>
    <property type="match status" value="1"/>
</dbReference>
<evidence type="ECO:0000259" key="5">
    <source>
        <dbReference type="PROSITE" id="PS51192"/>
    </source>
</evidence>
<gene>
    <name evidence="9" type="primary">LOC106816376</name>
</gene>
<feature type="domain" description="Helicase C-terminal" evidence="6">
    <location>
        <begin position="330"/>
        <end position="489"/>
    </location>
</feature>
<evidence type="ECO:0000256" key="3">
    <source>
        <dbReference type="ARBA" id="ARBA00023242"/>
    </source>
</evidence>
<dbReference type="GeneID" id="106816376"/>
<keyword evidence="3" id="KW-0539">Nucleus</keyword>
<dbReference type="RefSeq" id="XP_014676460.1">
    <property type="nucleotide sequence ID" value="XM_014820974.1"/>
</dbReference>
<evidence type="ECO:0000313" key="9">
    <source>
        <dbReference type="RefSeq" id="XP_014676460.1"/>
    </source>
</evidence>
<feature type="domain" description="HARP" evidence="7">
    <location>
        <begin position="1"/>
        <end position="53"/>
    </location>
</feature>
<dbReference type="InterPro" id="IPR038718">
    <property type="entry name" value="SNF2-like_sf"/>
</dbReference>
<dbReference type="InterPro" id="IPR000330">
    <property type="entry name" value="SNF2_N"/>
</dbReference>
<dbReference type="PANTHER" id="PTHR45766:SF6">
    <property type="entry name" value="SWI_SNF-RELATED MATRIX-ASSOCIATED ACTIN-DEPENDENT REGULATOR OF CHROMATIN SUBFAMILY A-LIKE PROTEIN 1"/>
    <property type="match status" value="1"/>
</dbReference>
<reference evidence="9" key="1">
    <citation type="submission" date="2025-08" db="UniProtKB">
        <authorList>
            <consortium name="RefSeq"/>
        </authorList>
    </citation>
    <scope>IDENTIFICATION</scope>
</reference>
<proteinExistence type="inferred from homology"/>
<dbReference type="InterPro" id="IPR049730">
    <property type="entry name" value="SNF2/RAD54-like_C"/>
</dbReference>
<name>A0ABM1EW89_PRICU</name>
<keyword evidence="8" id="KW-1185">Reference proteome</keyword>
<evidence type="ECO:0000256" key="1">
    <source>
        <dbReference type="ARBA" id="ARBA00004123"/>
    </source>
</evidence>
<comment type="similarity">
    <text evidence="4">Belongs to the SNF2/RAD54 helicase family. SMARCAL1 subfamily.</text>
</comment>
<evidence type="ECO:0000256" key="4">
    <source>
        <dbReference type="PROSITE-ProRule" id="PRU00800"/>
    </source>
</evidence>
<dbReference type="InterPro" id="IPR010003">
    <property type="entry name" value="HARP_dom"/>
</dbReference>
<dbReference type="SUPFAM" id="SSF52540">
    <property type="entry name" value="P-loop containing nucleoside triphosphate hydrolases"/>
    <property type="match status" value="2"/>
</dbReference>
<dbReference type="Pfam" id="PF00271">
    <property type="entry name" value="Helicase_C"/>
    <property type="match status" value="1"/>
</dbReference>
<evidence type="ECO:0000256" key="2">
    <source>
        <dbReference type="ARBA" id="ARBA00022801"/>
    </source>
</evidence>
<evidence type="ECO:0000259" key="7">
    <source>
        <dbReference type="PROSITE" id="PS51467"/>
    </source>
</evidence>
<dbReference type="PROSITE" id="PS51194">
    <property type="entry name" value="HELICASE_CTER"/>
    <property type="match status" value="1"/>
</dbReference>
<dbReference type="Pfam" id="PF07443">
    <property type="entry name" value="HARP"/>
    <property type="match status" value="1"/>
</dbReference>
<dbReference type="SMART" id="SM00487">
    <property type="entry name" value="DEXDc"/>
    <property type="match status" value="1"/>
</dbReference>
<dbReference type="PANTHER" id="PTHR45766">
    <property type="entry name" value="DNA ANNEALING HELICASE AND ENDONUCLEASE ZRANB3 FAMILY MEMBER"/>
    <property type="match status" value="1"/>
</dbReference>
<dbReference type="Proteomes" id="UP000695022">
    <property type="component" value="Unplaced"/>
</dbReference>
<sequence length="527" mass="57194">MPYHAGAVAAFKTVPSQSYDATTKRWSFHVDDHARFGASLRPLRPGARVDPLPRFVLDAVSRRQGAPRRDDDPDLAAAGVDAGLVAALLPFQRVGVARGIAARGRLLLADDMGLGKTIQALAIAAYYRREWPLLVVCPSSVKRAWADAVARWLPSVAAGDVVVVDAARGAVAADAEVVVMSYDVMTRRERALASCPFRVVIFDESHFLKDAKSARTRVALRAVAPATFRSFREFGARYCAARQTRWGWDYGGASNLAELRAVADAAGVILRRTKREVLSQLPAKRRCAVLLGGVDAASARDAATRDLSGERCSGALLELFAATARAKAAAARDYVLDLLEGESAKMIVFAHHRCVMDTVAAGLSARGHRHVRVDGATSSDLRASRCDEFQTRDDCKVALLSIRAAGAGLTLTAASLVIFAELFWNPGVLMQAEDRAHRIGQRDSVDVRYLVAKGTADDQLWPLILRKLQVLNQAGLSKDDFADAATTVAPPARDEGQATMWRYLQRAMEEDEEGEAEMLRAAEENFV</sequence>
<accession>A0ABM1EW89</accession>
<dbReference type="CDD" id="cd18793">
    <property type="entry name" value="SF2_C_SNF"/>
    <property type="match status" value="1"/>
</dbReference>
<evidence type="ECO:0000313" key="8">
    <source>
        <dbReference type="Proteomes" id="UP000695022"/>
    </source>
</evidence>
<evidence type="ECO:0000259" key="6">
    <source>
        <dbReference type="PROSITE" id="PS51194"/>
    </source>
</evidence>
<dbReference type="Pfam" id="PF00176">
    <property type="entry name" value="SNF2-rel_dom"/>
    <property type="match status" value="1"/>
</dbReference>
<comment type="subcellular location">
    <subcellularLocation>
        <location evidence="1">Nucleus</location>
    </subcellularLocation>
</comment>
<protein>
    <submittedName>
        <fullName evidence="9">SWI/SNF-related matrix-associated actin-dependent regulator of chromatin subfamily A-like protein 1</fullName>
    </submittedName>
</protein>
<dbReference type="InterPro" id="IPR027417">
    <property type="entry name" value="P-loop_NTPase"/>
</dbReference>
<dbReference type="InterPro" id="IPR001650">
    <property type="entry name" value="Helicase_C-like"/>
</dbReference>
<feature type="domain" description="Helicase ATP-binding" evidence="5">
    <location>
        <begin position="97"/>
        <end position="222"/>
    </location>
</feature>
<dbReference type="InterPro" id="IPR014001">
    <property type="entry name" value="Helicase_ATP-bd"/>
</dbReference>
<dbReference type="PROSITE" id="PS51192">
    <property type="entry name" value="HELICASE_ATP_BIND_1"/>
    <property type="match status" value="1"/>
</dbReference>
<dbReference type="SMART" id="SM00490">
    <property type="entry name" value="HELICc"/>
    <property type="match status" value="1"/>
</dbReference>
<dbReference type="PROSITE" id="PS51467">
    <property type="entry name" value="HARP"/>
    <property type="match status" value="1"/>
</dbReference>
<keyword evidence="2" id="KW-0378">Hydrolase</keyword>
<dbReference type="Gene3D" id="3.40.50.300">
    <property type="entry name" value="P-loop containing nucleotide triphosphate hydrolases"/>
    <property type="match status" value="1"/>
</dbReference>
<organism evidence="8 9">
    <name type="scientific">Priapulus caudatus</name>
    <name type="common">Priapulid worm</name>
    <dbReference type="NCBI Taxonomy" id="37621"/>
    <lineage>
        <taxon>Eukaryota</taxon>
        <taxon>Metazoa</taxon>
        <taxon>Ecdysozoa</taxon>
        <taxon>Scalidophora</taxon>
        <taxon>Priapulida</taxon>
        <taxon>Priapulimorpha</taxon>
        <taxon>Priapulimorphida</taxon>
        <taxon>Priapulidae</taxon>
        <taxon>Priapulus</taxon>
    </lineage>
</organism>